<proteinExistence type="predicted"/>
<gene>
    <name evidence="5" type="ORF">S03H2_16000</name>
</gene>
<comment type="caution">
    <text evidence="5">The sequence shown here is derived from an EMBL/GenBank/DDBJ whole genome shotgun (WGS) entry which is preliminary data.</text>
</comment>
<dbReference type="AlphaFoldDB" id="X1FY73"/>
<evidence type="ECO:0000256" key="2">
    <source>
        <dbReference type="ARBA" id="ARBA00023136"/>
    </source>
</evidence>
<dbReference type="GO" id="GO:0019867">
    <property type="term" value="C:outer membrane"/>
    <property type="evidence" value="ECO:0007669"/>
    <property type="project" value="InterPro"/>
</dbReference>
<keyword evidence="2" id="KW-0472">Membrane</keyword>
<dbReference type="Gene3D" id="3.30.1370.120">
    <property type="match status" value="1"/>
</dbReference>
<dbReference type="InterPro" id="IPR011662">
    <property type="entry name" value="Secretin/TonB_short_N"/>
</dbReference>
<dbReference type="SMART" id="SM00965">
    <property type="entry name" value="STN"/>
    <property type="match status" value="1"/>
</dbReference>
<evidence type="ECO:0000256" key="1">
    <source>
        <dbReference type="ARBA" id="ARBA00022448"/>
    </source>
</evidence>
<evidence type="ECO:0000313" key="5">
    <source>
        <dbReference type="EMBL" id="GAH37465.1"/>
    </source>
</evidence>
<keyword evidence="1" id="KW-0813">Transport</keyword>
<organism evidence="5">
    <name type="scientific">marine sediment metagenome</name>
    <dbReference type="NCBI Taxonomy" id="412755"/>
    <lineage>
        <taxon>unclassified sequences</taxon>
        <taxon>metagenomes</taxon>
        <taxon>ecological metagenomes</taxon>
    </lineage>
</organism>
<name>X1FY73_9ZZZZ</name>
<accession>X1FY73</accession>
<feature type="domain" description="Secretin/TonB short N-terminal" evidence="4">
    <location>
        <begin position="60"/>
        <end position="108"/>
    </location>
</feature>
<protein>
    <recommendedName>
        <fullName evidence="4">Secretin/TonB short N-terminal domain-containing protein</fullName>
    </recommendedName>
</protein>
<evidence type="ECO:0000259" key="4">
    <source>
        <dbReference type="SMART" id="SM00965"/>
    </source>
</evidence>
<dbReference type="EMBL" id="BARU01008152">
    <property type="protein sequence ID" value="GAH37465.1"/>
    <property type="molecule type" value="Genomic_DNA"/>
</dbReference>
<keyword evidence="3" id="KW-0998">Cell outer membrane</keyword>
<sequence>MQTYEIHQKIKRFLDDMRSSRDELPEPNLTLAPEVPLITNTFIDADLFKVLQDIASMAGIPIIPDEKVVGSVTADLKDVPLETALDIVLAGTPYVVKKTPHYYLVGSPENMLKIAEQIKERDVPLDVGKFKPRIIELHNSDPAQMAKLLRTLFAEEGGGGLNIQDILIDRGIELKQKIVGPPYEQLIFEEVPGTNKLIVISKIPEAYDVIEEFIFDLDRQKMTPEDMKQIGEWIKKLDREEPIPASLLKAEKLKGLIETGKRVESAKKLSNLGKALLIYANDHDDKYPNSLHTFTEYLKLEDFNWAMTNIEYLARGSFLTCSFIFRPPMSSVLPFGTTVRASVLITSIIGL</sequence>
<dbReference type="PANTHER" id="PTHR30604:SF1">
    <property type="entry name" value="DNA UTILIZATION PROTEIN HOFQ"/>
    <property type="match status" value="1"/>
</dbReference>
<dbReference type="Gene3D" id="3.30.1370.130">
    <property type="match status" value="1"/>
</dbReference>
<reference evidence="5" key="1">
    <citation type="journal article" date="2014" name="Front. Microbiol.">
        <title>High frequency of phylogenetically diverse reductive dehalogenase-homologous genes in deep subseafloor sedimentary metagenomes.</title>
        <authorList>
            <person name="Kawai M."/>
            <person name="Futagami T."/>
            <person name="Toyoda A."/>
            <person name="Takaki Y."/>
            <person name="Nishi S."/>
            <person name="Hori S."/>
            <person name="Arai W."/>
            <person name="Tsubouchi T."/>
            <person name="Morono Y."/>
            <person name="Uchiyama I."/>
            <person name="Ito T."/>
            <person name="Fujiyama A."/>
            <person name="Inagaki F."/>
            <person name="Takami H."/>
        </authorList>
    </citation>
    <scope>NUCLEOTIDE SEQUENCE</scope>
    <source>
        <strain evidence="5">Expedition CK06-06</strain>
    </source>
</reference>
<evidence type="ECO:0000256" key="3">
    <source>
        <dbReference type="ARBA" id="ARBA00023237"/>
    </source>
</evidence>
<dbReference type="InterPro" id="IPR038591">
    <property type="entry name" value="NolW-like_sf"/>
</dbReference>
<dbReference type="Pfam" id="PF07660">
    <property type="entry name" value="STN"/>
    <property type="match status" value="1"/>
</dbReference>
<dbReference type="InterPro" id="IPR051808">
    <property type="entry name" value="Type_IV_pilus_biogenesis"/>
</dbReference>
<dbReference type="PANTHER" id="PTHR30604">
    <property type="entry name" value="PROTEIN TRANSPORT PROTEIN HOFQ"/>
    <property type="match status" value="1"/>
</dbReference>